<evidence type="ECO:0000256" key="8">
    <source>
        <dbReference type="ARBA" id="ARBA00022741"/>
    </source>
</evidence>
<evidence type="ECO:0000256" key="7">
    <source>
        <dbReference type="ARBA" id="ARBA00022723"/>
    </source>
</evidence>
<dbReference type="GO" id="GO:0046872">
    <property type="term" value="F:metal ion binding"/>
    <property type="evidence" value="ECO:0007669"/>
    <property type="project" value="UniProtKB-KW"/>
</dbReference>
<keyword evidence="11" id="KW-0460">Magnesium</keyword>
<protein>
    <recommendedName>
        <fullName evidence="5">pyruvate, water dikinase</fullName>
        <ecNumber evidence="5">2.7.9.2</ecNumber>
    </recommendedName>
    <alternativeName>
        <fullName evidence="12">Pyruvate, water dikinase</fullName>
    </alternativeName>
</protein>
<dbReference type="Gene3D" id="3.30.470.20">
    <property type="entry name" value="ATP-grasp fold, B domain"/>
    <property type="match status" value="1"/>
</dbReference>
<dbReference type="SUPFAM" id="SSF56059">
    <property type="entry name" value="Glutathione synthetase ATP-binding domain-like"/>
    <property type="match status" value="1"/>
</dbReference>
<feature type="domain" description="Pyruvate phosphate dikinase AMP/ATP-binding" evidence="14">
    <location>
        <begin position="311"/>
        <end position="694"/>
    </location>
</feature>
<organism evidence="15 16">
    <name type="scientific">Methanolobus chelungpuianus</name>
    <dbReference type="NCBI Taxonomy" id="502115"/>
    <lineage>
        <taxon>Archaea</taxon>
        <taxon>Methanobacteriati</taxon>
        <taxon>Methanobacteriota</taxon>
        <taxon>Stenosarchaea group</taxon>
        <taxon>Methanomicrobia</taxon>
        <taxon>Methanosarcinales</taxon>
        <taxon>Methanosarcinaceae</taxon>
        <taxon>Methanolobus</taxon>
    </lineage>
</organism>
<gene>
    <name evidence="15" type="ORF">PV02_03255</name>
</gene>
<comment type="pathway">
    <text evidence="3">Carbohydrate biosynthesis; gluconeogenesis.</text>
</comment>
<dbReference type="EMBL" id="JTEO01000002">
    <property type="protein sequence ID" value="MCQ6962166.1"/>
    <property type="molecule type" value="Genomic_DNA"/>
</dbReference>
<dbReference type="Pfam" id="PF01326">
    <property type="entry name" value="PPDK_N"/>
    <property type="match status" value="1"/>
</dbReference>
<comment type="similarity">
    <text evidence="4">Belongs to the PEP-utilizing enzyme family.</text>
</comment>
<evidence type="ECO:0000256" key="13">
    <source>
        <dbReference type="ARBA" id="ARBA00047700"/>
    </source>
</evidence>
<evidence type="ECO:0000256" key="12">
    <source>
        <dbReference type="ARBA" id="ARBA00033470"/>
    </source>
</evidence>
<dbReference type="PANTHER" id="PTHR43030:SF1">
    <property type="entry name" value="PHOSPHOENOLPYRUVATE SYNTHASE"/>
    <property type="match status" value="1"/>
</dbReference>
<keyword evidence="7" id="KW-0479">Metal-binding</keyword>
<keyword evidence="9" id="KW-0418">Kinase</keyword>
<evidence type="ECO:0000256" key="1">
    <source>
        <dbReference type="ARBA" id="ARBA00001946"/>
    </source>
</evidence>
<evidence type="ECO:0000256" key="5">
    <source>
        <dbReference type="ARBA" id="ARBA00011996"/>
    </source>
</evidence>
<evidence type="ECO:0000256" key="2">
    <source>
        <dbReference type="ARBA" id="ARBA00002988"/>
    </source>
</evidence>
<dbReference type="PANTHER" id="PTHR43030">
    <property type="entry name" value="PHOSPHOENOLPYRUVATE SYNTHASE"/>
    <property type="match status" value="1"/>
</dbReference>
<dbReference type="Proteomes" id="UP001206983">
    <property type="component" value="Unassembled WGS sequence"/>
</dbReference>
<evidence type="ECO:0000256" key="10">
    <source>
        <dbReference type="ARBA" id="ARBA00022840"/>
    </source>
</evidence>
<dbReference type="RefSeq" id="WP_256621934.1">
    <property type="nucleotide sequence ID" value="NZ_JTEO01000002.1"/>
</dbReference>
<evidence type="ECO:0000313" key="15">
    <source>
        <dbReference type="EMBL" id="MCQ6962166.1"/>
    </source>
</evidence>
<proteinExistence type="inferred from homology"/>
<evidence type="ECO:0000256" key="11">
    <source>
        <dbReference type="ARBA" id="ARBA00022842"/>
    </source>
</evidence>
<dbReference type="GO" id="GO:0005524">
    <property type="term" value="F:ATP binding"/>
    <property type="evidence" value="ECO:0007669"/>
    <property type="project" value="UniProtKB-KW"/>
</dbReference>
<comment type="catalytic activity">
    <reaction evidence="13">
        <text>pyruvate + ATP + H2O = phosphoenolpyruvate + AMP + phosphate + 2 H(+)</text>
        <dbReference type="Rhea" id="RHEA:11364"/>
        <dbReference type="ChEBI" id="CHEBI:15361"/>
        <dbReference type="ChEBI" id="CHEBI:15377"/>
        <dbReference type="ChEBI" id="CHEBI:15378"/>
        <dbReference type="ChEBI" id="CHEBI:30616"/>
        <dbReference type="ChEBI" id="CHEBI:43474"/>
        <dbReference type="ChEBI" id="CHEBI:58702"/>
        <dbReference type="ChEBI" id="CHEBI:456215"/>
        <dbReference type="EC" id="2.7.9.2"/>
    </reaction>
</comment>
<dbReference type="EC" id="2.7.9.2" evidence="5"/>
<evidence type="ECO:0000256" key="6">
    <source>
        <dbReference type="ARBA" id="ARBA00022679"/>
    </source>
</evidence>
<keyword evidence="10" id="KW-0067">ATP-binding</keyword>
<keyword evidence="6" id="KW-0808">Transferase</keyword>
<sequence length="901" mass="103043">MNETGTVESRVLKYADKEKITSGVPQLDGILQSYRLGDNVVWEVEELEDYRYFAGKLIRQAISSGSKCVYVRFAPHDPILEPMEGLDIVKIDPGNGFDFFSSQVHRTIEHYGEKVYYVFDNLSSLMVEWATDELVANFFKATCPYLFELETIGYFCLTRGKHSHSTVASIRETTQVLLDYYHIGDRAYIHPLKVYDRYSQSMFLPHVVTGENWEPIFDSGKAASISSIDRRKVIRMGSRGTAPWDTVYTKLKFHYEMGILDTIPDPELTALRQELSRMIIGEHPRFNRLADIYLTLEDLLGIRDRMIGSGRIGGKAVGMLLSRNIVLNSDRKEEFSEIIEAHDSFYIGSDVFFTFMINNDLFRLKVRLSDSSSMTKDEFEEVEKRFLEGKFPEEIMEQFKDLMDYFGQAPIIVRSSSLQEDSYGNAFAGKYRSEFCANQGSPEERLEAFMHAVKLVYASALNPDALAYRRTRGLHYHDEQMAILVQRVSGMSYRQYFFPALAGVAFSKNLFRWTKRIDPEKGLIRLVFGLGTRSVDRVGRDYPRMIAVSHPALRPETGSKLIKYSQWDVDVLDLDAKDLITIPFYDLVSRCDYPNLRMFVSVMNDGYLTDPYTNTIDCSQEVVLTFNNLIKNTRFVDIMGQILRIVEEVYEQPVDIEFTASLDQKGNVRINIVQCRPMTTPGSDENIEIPDNIKDENILFRSGMLINQGKVENVEYIVYIDPQAYEAADMDLKRSIGRVVGRINEKIGGMGSEFILMGPGRWGSSNIELGVNATYSEIEHTSLLVEIAREKAGHTPEVSYGTHFFQDIVEEEIIYMPVYPDAKGSKFNEAFFRDSRNMLTDILPDHEGFSHVVKVINVREASFGAHAVVIANLYEQDAVCYLEKPAVGRTWKLDKLKGQWQ</sequence>
<dbReference type="AlphaFoldDB" id="A0AAE3KWC9"/>
<keyword evidence="8" id="KW-0547">Nucleotide-binding</keyword>
<evidence type="ECO:0000256" key="4">
    <source>
        <dbReference type="ARBA" id="ARBA00007837"/>
    </source>
</evidence>
<dbReference type="InterPro" id="IPR013815">
    <property type="entry name" value="ATP_grasp_subdomain_1"/>
</dbReference>
<dbReference type="Gene3D" id="3.30.1490.20">
    <property type="entry name" value="ATP-grasp fold, A domain"/>
    <property type="match status" value="1"/>
</dbReference>
<dbReference type="GO" id="GO:0008986">
    <property type="term" value="F:pyruvate, water dikinase activity"/>
    <property type="evidence" value="ECO:0007669"/>
    <property type="project" value="UniProtKB-EC"/>
</dbReference>
<name>A0AAE3KWC9_9EURY</name>
<reference evidence="15 16" key="1">
    <citation type="journal article" date="2011" name="Appl. Environ. Microbiol.">
        <title>Methanogenic archaea isolated from Taiwan's Chelungpu fault.</title>
        <authorList>
            <person name="Wu S.Y."/>
            <person name="Lai M.C."/>
        </authorList>
    </citation>
    <scope>NUCLEOTIDE SEQUENCE [LARGE SCALE GENOMIC DNA]</scope>
    <source>
        <strain evidence="15 16">St545Mb</strain>
    </source>
</reference>
<evidence type="ECO:0000256" key="3">
    <source>
        <dbReference type="ARBA" id="ARBA00004742"/>
    </source>
</evidence>
<evidence type="ECO:0000313" key="16">
    <source>
        <dbReference type="Proteomes" id="UP001206983"/>
    </source>
</evidence>
<comment type="caution">
    <text evidence="15">The sequence shown here is derived from an EMBL/GenBank/DDBJ whole genome shotgun (WGS) entry which is preliminary data.</text>
</comment>
<evidence type="ECO:0000256" key="9">
    <source>
        <dbReference type="ARBA" id="ARBA00022777"/>
    </source>
</evidence>
<accession>A0AAE3KWC9</accession>
<comment type="function">
    <text evidence="2">Catalyzes the phosphorylation of pyruvate to phosphoenolpyruvate.</text>
</comment>
<dbReference type="InterPro" id="IPR006319">
    <property type="entry name" value="PEP_synth"/>
</dbReference>
<comment type="cofactor">
    <cofactor evidence="1">
        <name>Mg(2+)</name>
        <dbReference type="ChEBI" id="CHEBI:18420"/>
    </cofactor>
</comment>
<evidence type="ECO:0000259" key="14">
    <source>
        <dbReference type="Pfam" id="PF01326"/>
    </source>
</evidence>
<keyword evidence="16" id="KW-1185">Reference proteome</keyword>
<dbReference type="InterPro" id="IPR002192">
    <property type="entry name" value="PPDK_AMP/ATP-bd"/>
</dbReference>